<evidence type="ECO:0000256" key="2">
    <source>
        <dbReference type="SAM" id="SignalP"/>
    </source>
</evidence>
<evidence type="ECO:0000256" key="1">
    <source>
        <dbReference type="SAM" id="MobiDB-lite"/>
    </source>
</evidence>
<accession>A0A448Z8J3</accession>
<feature type="compositionally biased region" description="Pro residues" evidence="1">
    <location>
        <begin position="332"/>
        <end position="343"/>
    </location>
</feature>
<keyword evidence="4" id="KW-1185">Reference proteome</keyword>
<feature type="compositionally biased region" description="Low complexity" evidence="1">
    <location>
        <begin position="402"/>
        <end position="423"/>
    </location>
</feature>
<dbReference type="Proteomes" id="UP000291116">
    <property type="component" value="Unassembled WGS sequence"/>
</dbReference>
<evidence type="ECO:0000313" key="4">
    <source>
        <dbReference type="Proteomes" id="UP000291116"/>
    </source>
</evidence>
<protein>
    <submittedName>
        <fullName evidence="3">Uncharacterized protein</fullName>
    </submittedName>
</protein>
<evidence type="ECO:0000313" key="3">
    <source>
        <dbReference type="EMBL" id="VEU38321.1"/>
    </source>
</evidence>
<sequence>MKFGVATKLLLAALAAGTMPAITAQNCTIVLPEITEVMELAFPTWNVDKKGKRVEGGGKWNPNYLTKRWNGLDPALGGYPTPIDTRYPFEFAAAFKGQPGAGSPHHCPEGTDPLTPVQSCPKIITDNDDGPYGIGHVPPPIALAVVRNNLLDCENDADIENWFDFESETAPCDIKPSVLASMIRTKYPRDPETGAVDYPPPVIEGEYEYYELEFPSPQGPPHWCTDEFLATGQWVDYCPYIFEGPNAGQYRHPHLALSAVMQFVANKINPEVCGPEWDDRGNYPANPPTSIAWSVMESEDGDAQPALPYLWPENDDPLIKDVPGLVLFDPAAEPPAPPTPPEPPSEDEVTPVPEPPATEAPEPPVTEAPEPPATEAPEPPAPETPEPPAPETPEPPAPETPEPSQTEGAAAPEATAETTEPTSASFSISLFISMISAVVVCAFL</sequence>
<feature type="compositionally biased region" description="Pro residues" evidence="1">
    <location>
        <begin position="352"/>
        <end position="401"/>
    </location>
</feature>
<dbReference type="OrthoDB" id="37877at2759"/>
<feature type="region of interest" description="Disordered" evidence="1">
    <location>
        <begin position="328"/>
        <end position="423"/>
    </location>
</feature>
<organism evidence="3 4">
    <name type="scientific">Pseudo-nitzschia multistriata</name>
    <dbReference type="NCBI Taxonomy" id="183589"/>
    <lineage>
        <taxon>Eukaryota</taxon>
        <taxon>Sar</taxon>
        <taxon>Stramenopiles</taxon>
        <taxon>Ochrophyta</taxon>
        <taxon>Bacillariophyta</taxon>
        <taxon>Bacillariophyceae</taxon>
        <taxon>Bacillariophycidae</taxon>
        <taxon>Bacillariales</taxon>
        <taxon>Bacillariaceae</taxon>
        <taxon>Pseudo-nitzschia</taxon>
    </lineage>
</organism>
<reference evidence="3 4" key="1">
    <citation type="submission" date="2019-01" db="EMBL/GenBank/DDBJ databases">
        <authorList>
            <person name="Ferrante I. M."/>
        </authorList>
    </citation>
    <scope>NUCLEOTIDE SEQUENCE [LARGE SCALE GENOMIC DNA]</scope>
    <source>
        <strain evidence="3 4">B856</strain>
    </source>
</reference>
<feature type="signal peptide" evidence="2">
    <location>
        <begin position="1"/>
        <end position="24"/>
    </location>
</feature>
<feature type="chain" id="PRO_5019427132" evidence="2">
    <location>
        <begin position="25"/>
        <end position="444"/>
    </location>
</feature>
<dbReference type="AlphaFoldDB" id="A0A448Z8J3"/>
<gene>
    <name evidence="3" type="ORF">PSNMU_V1.4_AUG-EV-PASAV3_0051420</name>
</gene>
<dbReference type="EMBL" id="CAACVS010000164">
    <property type="protein sequence ID" value="VEU38321.1"/>
    <property type="molecule type" value="Genomic_DNA"/>
</dbReference>
<keyword evidence="2" id="KW-0732">Signal</keyword>
<proteinExistence type="predicted"/>
<name>A0A448Z8J3_9STRA</name>